<dbReference type="InterPro" id="IPR008921">
    <property type="entry name" value="DNA_pol3_clamp-load_cplx_C"/>
</dbReference>
<dbReference type="InterPro" id="IPR012763">
    <property type="entry name" value="DNA_pol_III_sug/sutau_N"/>
</dbReference>
<reference evidence="15" key="1">
    <citation type="journal article" date="2019" name="Int. J. Syst. Evol. Microbiol.">
        <title>The Global Catalogue of Microorganisms (GCM) 10K type strain sequencing project: providing services to taxonomists for standard genome sequencing and annotation.</title>
        <authorList>
            <consortium name="The Broad Institute Genomics Platform"/>
            <consortium name="The Broad Institute Genome Sequencing Center for Infectious Disease"/>
            <person name="Wu L."/>
            <person name="Ma J."/>
        </authorList>
    </citation>
    <scope>NUCLEOTIDE SEQUENCE [LARGE SCALE GENOMIC DNA]</scope>
    <source>
        <strain evidence="15">CGMCC 1.15928</strain>
    </source>
</reference>
<dbReference type="SUPFAM" id="SSF52540">
    <property type="entry name" value="P-loop containing nucleoside triphosphate hydrolases"/>
    <property type="match status" value="1"/>
</dbReference>
<dbReference type="RefSeq" id="WP_084391226.1">
    <property type="nucleotide sequence ID" value="NZ_BMKF01000002.1"/>
</dbReference>
<name>A0ABQ1JVN8_9PROT</name>
<dbReference type="CDD" id="cd18137">
    <property type="entry name" value="HLD_clamp_pol_III_gamma_tau"/>
    <property type="match status" value="1"/>
</dbReference>
<sequence length="581" mass="63226">MSDDGDLQPEDERDDATFSMFGEEELGASDDQKSYQVLARKYRPKLFSDLIGQEAMVRTLRNAFELDRIAHAFMLTGVRGVGKTTTARLLARAFNYESSDHEGPSLKLDPPGEHCKAIMESRHPDVLELDAASRTGVADMRELLDGVRYSPVSARYKVYIIDEVHMLSTASFNALLKTLEEPPPHVKFIFATTEIRKVPVTVLSRCQRFDLKRLDTGELAAHLAKIAGREGAKISDEGITLIARAAEGSVRDGLSILDQAIVQGLDGGEISGEAVRDMLGLGDRLRLLDAFEYAVTGKAKEAVNEITDQIQIGADPLVLMKDLLEIAADVATVQAMGDNYTLPGPADWTTRTRQIADSVTPAQAQRNWQILLSGYRDTQSAPESDVALRMVILRLVAAAGLPSPEDAARMIAEGGGKPSNAKGRGGKADPNVVPVGGGGTGKLSKFEDVLDLLEKEREPRLWGEAKAYIRPAVFAEGTISCDLKDGAPIDLLRRLTDFLEISTGLEWDVRKAQTSRETVKEREDRQKAERIEAVKAHPDVKAALEAIPGAEIIEVSREAPLEGELAGDNVVPLRIASSQKG</sequence>
<evidence type="ECO:0000256" key="1">
    <source>
        <dbReference type="ARBA" id="ARBA00006360"/>
    </source>
</evidence>
<comment type="function">
    <text evidence="11">DNA polymerase III is a complex, multichain enzyme responsible for most of the replicative synthesis in bacteria. This DNA polymerase also exhibits 3' to 5' exonuclease activity.</text>
</comment>
<dbReference type="EC" id="2.7.7.7" evidence="11"/>
<evidence type="ECO:0000256" key="6">
    <source>
        <dbReference type="ARBA" id="ARBA00022741"/>
    </source>
</evidence>
<dbReference type="CDD" id="cd00009">
    <property type="entry name" value="AAA"/>
    <property type="match status" value="1"/>
</dbReference>
<comment type="similarity">
    <text evidence="1 11">Belongs to the DnaX/STICHEL family.</text>
</comment>
<gene>
    <name evidence="11 14" type="primary">dnaX</name>
    <name evidence="14" type="ORF">GCM10011503_26500</name>
</gene>
<evidence type="ECO:0000256" key="9">
    <source>
        <dbReference type="ARBA" id="ARBA00022932"/>
    </source>
</evidence>
<dbReference type="Pfam" id="PF12169">
    <property type="entry name" value="DNA_pol3_gamma3"/>
    <property type="match status" value="1"/>
</dbReference>
<proteinExistence type="inferred from homology"/>
<keyword evidence="7" id="KW-0862">Zinc</keyword>
<dbReference type="InterPro" id="IPR022107">
    <property type="entry name" value="DNA_pol_III_gamma/tau_C"/>
</dbReference>
<dbReference type="EMBL" id="BMKF01000002">
    <property type="protein sequence ID" value="GGB76424.1"/>
    <property type="molecule type" value="Genomic_DNA"/>
</dbReference>
<comment type="subunit">
    <text evidence="11">DNA polymerase III contains a core (composed of alpha, epsilon and theta chains) that associates with a tau subunit. This core dimerizes to form the POLIII' complex. PolIII' associates with the gamma complex (composed of gamma, delta, delta', psi and chi chains) and with the beta chain to form the complete DNA polymerase III complex.</text>
</comment>
<evidence type="ECO:0000256" key="11">
    <source>
        <dbReference type="RuleBase" id="RU364063"/>
    </source>
</evidence>
<dbReference type="Gene3D" id="3.40.50.300">
    <property type="entry name" value="P-loop containing nucleotide triphosphate hydrolases"/>
    <property type="match status" value="1"/>
</dbReference>
<feature type="region of interest" description="Disordered" evidence="12">
    <location>
        <begin position="411"/>
        <end position="438"/>
    </location>
</feature>
<keyword evidence="4 11" id="KW-0235">DNA replication</keyword>
<feature type="region of interest" description="Disordered" evidence="12">
    <location>
        <begin position="1"/>
        <end position="27"/>
    </location>
</feature>
<dbReference type="InterPro" id="IPR022754">
    <property type="entry name" value="DNA_pol_III_gamma-3"/>
</dbReference>
<evidence type="ECO:0000256" key="10">
    <source>
        <dbReference type="ARBA" id="ARBA00049244"/>
    </source>
</evidence>
<dbReference type="Gene3D" id="1.20.272.10">
    <property type="match status" value="1"/>
</dbReference>
<keyword evidence="9 11" id="KW-0239">DNA-directed DNA polymerase</keyword>
<protein>
    <recommendedName>
        <fullName evidence="11">DNA polymerase III subunit gamma/tau</fullName>
        <ecNumber evidence="11">2.7.7.7</ecNumber>
    </recommendedName>
</protein>
<evidence type="ECO:0000256" key="4">
    <source>
        <dbReference type="ARBA" id="ARBA00022705"/>
    </source>
</evidence>
<evidence type="ECO:0000259" key="13">
    <source>
        <dbReference type="SMART" id="SM00382"/>
    </source>
</evidence>
<dbReference type="NCBIfam" id="TIGR02397">
    <property type="entry name" value="dnaX_nterm"/>
    <property type="match status" value="1"/>
</dbReference>
<evidence type="ECO:0000256" key="8">
    <source>
        <dbReference type="ARBA" id="ARBA00022840"/>
    </source>
</evidence>
<keyword evidence="5" id="KW-0479">Metal-binding</keyword>
<evidence type="ECO:0000256" key="5">
    <source>
        <dbReference type="ARBA" id="ARBA00022723"/>
    </source>
</evidence>
<dbReference type="InterPro" id="IPR050238">
    <property type="entry name" value="DNA_Rep/Repair_Clamp_Loader"/>
</dbReference>
<evidence type="ECO:0000313" key="14">
    <source>
        <dbReference type="EMBL" id="GGB76424.1"/>
    </source>
</evidence>
<evidence type="ECO:0000256" key="3">
    <source>
        <dbReference type="ARBA" id="ARBA00022695"/>
    </source>
</evidence>
<dbReference type="SMART" id="SM00382">
    <property type="entry name" value="AAA"/>
    <property type="match status" value="1"/>
</dbReference>
<dbReference type="NCBIfam" id="NF006585">
    <property type="entry name" value="PRK09111.1"/>
    <property type="match status" value="1"/>
</dbReference>
<feature type="compositionally biased region" description="Acidic residues" evidence="12">
    <location>
        <begin position="1"/>
        <end position="14"/>
    </location>
</feature>
<accession>A0ABQ1JVN8</accession>
<keyword evidence="6 11" id="KW-0547">Nucleotide-binding</keyword>
<keyword evidence="15" id="KW-1185">Reference proteome</keyword>
<comment type="caution">
    <text evidence="14">The sequence shown here is derived from an EMBL/GenBank/DDBJ whole genome shotgun (WGS) entry which is preliminary data.</text>
</comment>
<evidence type="ECO:0000313" key="15">
    <source>
        <dbReference type="Proteomes" id="UP000628854"/>
    </source>
</evidence>
<dbReference type="InterPro" id="IPR027417">
    <property type="entry name" value="P-loop_NTPase"/>
</dbReference>
<feature type="domain" description="AAA+ ATPase" evidence="13">
    <location>
        <begin position="69"/>
        <end position="215"/>
    </location>
</feature>
<dbReference type="PANTHER" id="PTHR11669">
    <property type="entry name" value="REPLICATION FACTOR C / DNA POLYMERASE III GAMMA-TAU SUBUNIT"/>
    <property type="match status" value="1"/>
</dbReference>
<comment type="catalytic activity">
    <reaction evidence="10 11">
        <text>DNA(n) + a 2'-deoxyribonucleoside 5'-triphosphate = DNA(n+1) + diphosphate</text>
        <dbReference type="Rhea" id="RHEA:22508"/>
        <dbReference type="Rhea" id="RHEA-COMP:17339"/>
        <dbReference type="Rhea" id="RHEA-COMP:17340"/>
        <dbReference type="ChEBI" id="CHEBI:33019"/>
        <dbReference type="ChEBI" id="CHEBI:61560"/>
        <dbReference type="ChEBI" id="CHEBI:173112"/>
        <dbReference type="EC" id="2.7.7.7"/>
    </reaction>
</comment>
<organism evidence="14 15">
    <name type="scientific">Henriciella pelagia</name>
    <dbReference type="NCBI Taxonomy" id="1977912"/>
    <lineage>
        <taxon>Bacteria</taxon>
        <taxon>Pseudomonadati</taxon>
        <taxon>Pseudomonadota</taxon>
        <taxon>Alphaproteobacteria</taxon>
        <taxon>Hyphomonadales</taxon>
        <taxon>Hyphomonadaceae</taxon>
        <taxon>Henriciella</taxon>
    </lineage>
</organism>
<dbReference type="InterPro" id="IPR003593">
    <property type="entry name" value="AAA+_ATPase"/>
</dbReference>
<dbReference type="PANTHER" id="PTHR11669:SF0">
    <property type="entry name" value="PROTEIN STICHEL-LIKE 2"/>
    <property type="match status" value="1"/>
</dbReference>
<keyword evidence="3 11" id="KW-0548">Nucleotidyltransferase</keyword>
<dbReference type="SUPFAM" id="SSF48019">
    <property type="entry name" value="post-AAA+ oligomerization domain-like"/>
    <property type="match status" value="1"/>
</dbReference>
<dbReference type="Gene3D" id="1.10.8.60">
    <property type="match status" value="1"/>
</dbReference>
<evidence type="ECO:0000256" key="2">
    <source>
        <dbReference type="ARBA" id="ARBA00022679"/>
    </source>
</evidence>
<dbReference type="Proteomes" id="UP000628854">
    <property type="component" value="Unassembled WGS sequence"/>
</dbReference>
<dbReference type="Pfam" id="PF13177">
    <property type="entry name" value="DNA_pol3_delta2"/>
    <property type="match status" value="1"/>
</dbReference>
<dbReference type="Pfam" id="PF22608">
    <property type="entry name" value="DNAX_ATPase_lid"/>
    <property type="match status" value="1"/>
</dbReference>
<keyword evidence="8 11" id="KW-0067">ATP-binding</keyword>
<dbReference type="InterPro" id="IPR045085">
    <property type="entry name" value="HLD_clamp_pol_III_gamma_tau"/>
</dbReference>
<evidence type="ECO:0000256" key="12">
    <source>
        <dbReference type="SAM" id="MobiDB-lite"/>
    </source>
</evidence>
<evidence type="ECO:0000256" key="7">
    <source>
        <dbReference type="ARBA" id="ARBA00022833"/>
    </source>
</evidence>
<keyword evidence="2 11" id="KW-0808">Transferase</keyword>
<dbReference type="Pfam" id="PF12362">
    <property type="entry name" value="DUF3646"/>
    <property type="match status" value="1"/>
</dbReference>